<dbReference type="Proteomes" id="UP000005239">
    <property type="component" value="Unassembled WGS sequence"/>
</dbReference>
<reference evidence="2" key="1">
    <citation type="journal article" date="2008" name="Nat. Genet.">
        <title>The Pristionchus pacificus genome provides a unique perspective on nematode lifestyle and parasitism.</title>
        <authorList>
            <person name="Dieterich C."/>
            <person name="Clifton S.W."/>
            <person name="Schuster L.N."/>
            <person name="Chinwalla A."/>
            <person name="Delehaunty K."/>
            <person name="Dinkelacker I."/>
            <person name="Fulton L."/>
            <person name="Fulton R."/>
            <person name="Godfrey J."/>
            <person name="Minx P."/>
            <person name="Mitreva M."/>
            <person name="Roeseler W."/>
            <person name="Tian H."/>
            <person name="Witte H."/>
            <person name="Yang S.P."/>
            <person name="Wilson R.K."/>
            <person name="Sommer R.J."/>
        </authorList>
    </citation>
    <scope>NUCLEOTIDE SEQUENCE [LARGE SCALE GENOMIC DNA]</scope>
    <source>
        <strain evidence="2">PS312</strain>
    </source>
</reference>
<dbReference type="InterPro" id="IPR038648">
    <property type="entry name" value="PHR_sf"/>
</dbReference>
<dbReference type="EnsemblMetazoa" id="PPA13300.1">
    <property type="protein sequence ID" value="PPA13300.1"/>
    <property type="gene ID" value="WBGene00102854"/>
</dbReference>
<name>A0A2A6B384_PRIPA</name>
<proteinExistence type="predicted"/>
<evidence type="ECO:0000313" key="2">
    <source>
        <dbReference type="Proteomes" id="UP000005239"/>
    </source>
</evidence>
<protein>
    <submittedName>
        <fullName evidence="1">Uncharacterized protein</fullName>
    </submittedName>
</protein>
<dbReference type="PANTHER" id="PTHR45943:SF1">
    <property type="entry name" value="E3 UBIQUITIN-PROTEIN LIGASE MYCBP2"/>
    <property type="match status" value="1"/>
</dbReference>
<accession>A0A8R1UAW3</accession>
<evidence type="ECO:0000313" key="1">
    <source>
        <dbReference type="EnsemblMetazoa" id="PPA13300.1"/>
    </source>
</evidence>
<dbReference type="Pfam" id="PF08005">
    <property type="entry name" value="PHR"/>
    <property type="match status" value="2"/>
</dbReference>
<accession>A0A2A6B384</accession>
<dbReference type="AlphaFoldDB" id="A0A2A6B384"/>
<dbReference type="PANTHER" id="PTHR45943">
    <property type="entry name" value="E3 UBIQUITIN-PROTEIN LIGASE MYCBP2"/>
    <property type="match status" value="1"/>
</dbReference>
<sequence>MVRLFYNFIHSKRRKIKASPLFFQFKPDSDIRVMGIGVYIGSGKCIVNAKLLKICGDTEETAVVVATSNEEMFDNTSKTPSPISFTIPVLIPANKWHIISALIRYCSPLKYHHWLYFMPSVIEKSRNGTELSTCGDEGEDRLEADGVSFEFRNSKLSEGSNMKVDPEHKLEVKCEEHTMQIQKLQAENEQSQTALRDIMLKYQQQHAEVEELKEKLIQSKLEALQSLKKILQFHELEKLDKLFVSIQLENGNIIYFDNVKPFQLCTVLDGKRVIADSKLLEGEFDCSFKGVIGNYAYFSSARGKIVRFFKVSITDDKIQLDLINENRENGSFFTITRIILKWKERNSSSQDFDPSENLIAIITGILYFFRENTTAKLEKLNEKVIVIEAPVLDGKLSYYTPPHSDYIYVANTDQNILITLNTTNLHVAQHSYEPPIDSTYHSIVGIHDGILTMVFEGTGFKSACDIHLLGIGIDLKNLEDIDNYAGRLSLMSPIRIPANVWHVIILNISGANTYDGRDRVESAGVVFEFRNSPPSTGTDVGSGQIAGIYFRKATEPDFKAKYEKELRTQLANVSSKSCYFELINDRQLSEIEQLNMEEIEPIVKQIEPIANLFP</sequence>
<dbReference type="InterPro" id="IPR012983">
    <property type="entry name" value="PHR"/>
</dbReference>
<reference evidence="1" key="2">
    <citation type="submission" date="2022-06" db="UniProtKB">
        <authorList>
            <consortium name="EnsemblMetazoa"/>
        </authorList>
    </citation>
    <scope>IDENTIFICATION</scope>
    <source>
        <strain evidence="1">PS312</strain>
    </source>
</reference>
<gene>
    <name evidence="1" type="primary">WBGene00102854</name>
</gene>
<dbReference type="Gene3D" id="2.60.120.820">
    <property type="entry name" value="PHR domain"/>
    <property type="match status" value="2"/>
</dbReference>
<keyword evidence="2" id="KW-1185">Reference proteome</keyword>
<organism evidence="1 2">
    <name type="scientific">Pristionchus pacificus</name>
    <name type="common">Parasitic nematode worm</name>
    <dbReference type="NCBI Taxonomy" id="54126"/>
    <lineage>
        <taxon>Eukaryota</taxon>
        <taxon>Metazoa</taxon>
        <taxon>Ecdysozoa</taxon>
        <taxon>Nematoda</taxon>
        <taxon>Chromadorea</taxon>
        <taxon>Rhabditida</taxon>
        <taxon>Rhabditina</taxon>
        <taxon>Diplogasteromorpha</taxon>
        <taxon>Diplogasteroidea</taxon>
        <taxon>Neodiplogasteridae</taxon>
        <taxon>Pristionchus</taxon>
    </lineage>
</organism>